<reference evidence="2 3" key="1">
    <citation type="journal article" date="2024" name="BMC Genomics">
        <title>De novo assembly and annotation of Popillia japonica's genome with initial clues to its potential as an invasive pest.</title>
        <authorList>
            <person name="Cucini C."/>
            <person name="Boschi S."/>
            <person name="Funari R."/>
            <person name="Cardaioli E."/>
            <person name="Iannotti N."/>
            <person name="Marturano G."/>
            <person name="Paoli F."/>
            <person name="Bruttini M."/>
            <person name="Carapelli A."/>
            <person name="Frati F."/>
            <person name="Nardi F."/>
        </authorList>
    </citation>
    <scope>NUCLEOTIDE SEQUENCE [LARGE SCALE GENOMIC DNA]</scope>
    <source>
        <strain evidence="2">DMR45628</strain>
    </source>
</reference>
<gene>
    <name evidence="2" type="ORF">QE152_g38746</name>
</gene>
<accession>A0AAW1HW47</accession>
<sequence>MNILPPRQGTYTEDELLNILMQSDDEDNFSEVEDDGWENLSKSDADSGHTPGKKELRVSLAIFQTRLLEGRKTLAAAIQDDIAVDIPRADPEIIEAVKTVNAISELVRRCVNAVGPAEIGQEYYVPMMPAVRTYARDRMIVLPGDVRFHTLRDVVVLLSDRNYNQELRRNFYAHSPIPGAIWANAPNNPILMKADEIMPANYDADALQTDVNDFDRMMAWLQTKLPKFVTTERIDFLKKGEASMLKCNGEGNLRYPDRKSDEEL</sequence>
<organism evidence="2 3">
    <name type="scientific">Popillia japonica</name>
    <name type="common">Japanese beetle</name>
    <dbReference type="NCBI Taxonomy" id="7064"/>
    <lineage>
        <taxon>Eukaryota</taxon>
        <taxon>Metazoa</taxon>
        <taxon>Ecdysozoa</taxon>
        <taxon>Arthropoda</taxon>
        <taxon>Hexapoda</taxon>
        <taxon>Insecta</taxon>
        <taxon>Pterygota</taxon>
        <taxon>Neoptera</taxon>
        <taxon>Endopterygota</taxon>
        <taxon>Coleoptera</taxon>
        <taxon>Polyphaga</taxon>
        <taxon>Scarabaeiformia</taxon>
        <taxon>Scarabaeidae</taxon>
        <taxon>Rutelinae</taxon>
        <taxon>Popillia</taxon>
    </lineage>
</organism>
<evidence type="ECO:0000256" key="1">
    <source>
        <dbReference type="SAM" id="MobiDB-lite"/>
    </source>
</evidence>
<feature type="region of interest" description="Disordered" evidence="1">
    <location>
        <begin position="28"/>
        <end position="52"/>
    </location>
</feature>
<name>A0AAW1HW47_POPJA</name>
<protein>
    <submittedName>
        <fullName evidence="2">Uncharacterized protein</fullName>
    </submittedName>
</protein>
<dbReference type="EMBL" id="JASPKY010000860">
    <property type="protein sequence ID" value="KAK9680885.1"/>
    <property type="molecule type" value="Genomic_DNA"/>
</dbReference>
<comment type="caution">
    <text evidence="2">The sequence shown here is derived from an EMBL/GenBank/DDBJ whole genome shotgun (WGS) entry which is preliminary data.</text>
</comment>
<dbReference type="Proteomes" id="UP001458880">
    <property type="component" value="Unassembled WGS sequence"/>
</dbReference>
<evidence type="ECO:0000313" key="2">
    <source>
        <dbReference type="EMBL" id="KAK9680885.1"/>
    </source>
</evidence>
<proteinExistence type="predicted"/>
<keyword evidence="3" id="KW-1185">Reference proteome</keyword>
<feature type="compositionally biased region" description="Acidic residues" evidence="1">
    <location>
        <begin position="28"/>
        <end position="37"/>
    </location>
</feature>
<evidence type="ECO:0000313" key="3">
    <source>
        <dbReference type="Proteomes" id="UP001458880"/>
    </source>
</evidence>
<dbReference type="AlphaFoldDB" id="A0AAW1HW47"/>
<feature type="compositionally biased region" description="Basic and acidic residues" evidence="1">
    <location>
        <begin position="41"/>
        <end position="52"/>
    </location>
</feature>